<comment type="subcellular location">
    <subcellularLocation>
        <location evidence="1 6">Bacterial flagellum basal body</location>
    </subcellularLocation>
</comment>
<comment type="similarity">
    <text evidence="2 6">Belongs to the flagella basal body rod proteins family.</text>
</comment>
<dbReference type="PANTHER" id="PTHR30435">
    <property type="entry name" value="FLAGELLAR PROTEIN"/>
    <property type="match status" value="1"/>
</dbReference>
<dbReference type="PIRSF" id="PIRSF002889">
    <property type="entry name" value="Rod_FlgB"/>
    <property type="match status" value="1"/>
</dbReference>
<evidence type="ECO:0000256" key="2">
    <source>
        <dbReference type="ARBA" id="ARBA00009677"/>
    </source>
</evidence>
<dbReference type="InterPro" id="IPR001444">
    <property type="entry name" value="Flag_bb_rod_N"/>
</dbReference>
<comment type="subunit">
    <text evidence="6">The basal body constitutes a major portion of the flagellar organelle and consists of a number of rings mounted on a central rod.</text>
</comment>
<keyword evidence="9" id="KW-1185">Reference proteome</keyword>
<keyword evidence="8" id="KW-0969">Cilium</keyword>
<keyword evidence="8" id="KW-0966">Cell projection</keyword>
<dbReference type="Proteomes" id="UP000249134">
    <property type="component" value="Chromosome 1"/>
</dbReference>
<dbReference type="KEGG" id="blen:NCTC4824_02673"/>
<proteinExistence type="inferred from homology"/>
<dbReference type="NCBIfam" id="TIGR01396">
    <property type="entry name" value="FlgB"/>
    <property type="match status" value="1"/>
</dbReference>
<evidence type="ECO:0000313" key="8">
    <source>
        <dbReference type="EMBL" id="SQI60239.1"/>
    </source>
</evidence>
<keyword evidence="8" id="KW-0282">Flagellum</keyword>
<evidence type="ECO:0000256" key="4">
    <source>
        <dbReference type="ARBA" id="ARBA00023143"/>
    </source>
</evidence>
<dbReference type="PANTHER" id="PTHR30435:SF12">
    <property type="entry name" value="FLAGELLAR BASAL BODY ROD PROTEIN FLGB"/>
    <property type="match status" value="1"/>
</dbReference>
<evidence type="ECO:0000256" key="1">
    <source>
        <dbReference type="ARBA" id="ARBA00004117"/>
    </source>
</evidence>
<sequence length="130" mass="14707">MDFFSGNINTLEKALNYSSLKHKVTAENIANVDVPNYKGKDVSFKQMLREESGKSINAYRSDPRHYQITAKPGKSSIITNKNLQYNHNGNNVDMDKEMANLATNQIYYNALIDRLNSKFSSLSNVIRGGR</sequence>
<accession>A0A2X4WC20</accession>
<dbReference type="GO" id="GO:0071978">
    <property type="term" value="P:bacterial-type flagellum-dependent swarming motility"/>
    <property type="evidence" value="ECO:0007669"/>
    <property type="project" value="TreeGrafter"/>
</dbReference>
<evidence type="ECO:0000259" key="7">
    <source>
        <dbReference type="Pfam" id="PF00460"/>
    </source>
</evidence>
<dbReference type="PROSITE" id="PS00588">
    <property type="entry name" value="FLAGELLA_BB_ROD"/>
    <property type="match status" value="1"/>
</dbReference>
<name>A0A2X4WC20_LEDLE</name>
<gene>
    <name evidence="8" type="primary">flgB</name>
    <name evidence="8" type="ORF">NCTC4824_02673</name>
</gene>
<dbReference type="InterPro" id="IPR019776">
    <property type="entry name" value="Flagellar_basal_body_rod_CS"/>
</dbReference>
<feature type="domain" description="Flagellar basal body rod protein N-terminal" evidence="7">
    <location>
        <begin position="8"/>
        <end position="38"/>
    </location>
</feature>
<keyword evidence="4 6" id="KW-0975">Bacterial flagellum</keyword>
<comment type="function">
    <text evidence="5 6">Structural component of flagellum, the bacterial motility apparatus. Part of the rod structure of flagellar basal body.</text>
</comment>
<organism evidence="8 9">
    <name type="scientific">Lederbergia lenta</name>
    <name type="common">Bacillus lentus</name>
    <dbReference type="NCBI Taxonomy" id="1467"/>
    <lineage>
        <taxon>Bacteria</taxon>
        <taxon>Bacillati</taxon>
        <taxon>Bacillota</taxon>
        <taxon>Bacilli</taxon>
        <taxon>Bacillales</taxon>
        <taxon>Bacillaceae</taxon>
        <taxon>Lederbergia</taxon>
    </lineage>
</organism>
<dbReference type="Pfam" id="PF00460">
    <property type="entry name" value="Flg_bb_rod"/>
    <property type="match status" value="1"/>
</dbReference>
<dbReference type="GO" id="GO:0030694">
    <property type="term" value="C:bacterial-type flagellum basal body, rod"/>
    <property type="evidence" value="ECO:0007669"/>
    <property type="project" value="InterPro"/>
</dbReference>
<dbReference type="STRING" id="1348624.GCA_001591545_01722"/>
<evidence type="ECO:0000256" key="5">
    <source>
        <dbReference type="ARBA" id="ARBA00024934"/>
    </source>
</evidence>
<dbReference type="EMBL" id="LS483476">
    <property type="protein sequence ID" value="SQI60239.1"/>
    <property type="molecule type" value="Genomic_DNA"/>
</dbReference>
<evidence type="ECO:0000256" key="3">
    <source>
        <dbReference type="ARBA" id="ARBA00014376"/>
    </source>
</evidence>
<dbReference type="InterPro" id="IPR006300">
    <property type="entry name" value="FlgB"/>
</dbReference>
<evidence type="ECO:0000313" key="9">
    <source>
        <dbReference type="Proteomes" id="UP000249134"/>
    </source>
</evidence>
<protein>
    <recommendedName>
        <fullName evidence="3 6">Flagellar basal body rod protein FlgB</fullName>
    </recommendedName>
</protein>
<evidence type="ECO:0000256" key="6">
    <source>
        <dbReference type="PIRNR" id="PIRNR002889"/>
    </source>
</evidence>
<dbReference type="RefSeq" id="WP_066139690.1">
    <property type="nucleotide sequence ID" value="NZ_CBCSGM010000001.1"/>
</dbReference>
<dbReference type="AlphaFoldDB" id="A0A2X4WC20"/>
<reference evidence="8 9" key="1">
    <citation type="submission" date="2018-06" db="EMBL/GenBank/DDBJ databases">
        <authorList>
            <consortium name="Pathogen Informatics"/>
            <person name="Doyle S."/>
        </authorList>
    </citation>
    <scope>NUCLEOTIDE SEQUENCE [LARGE SCALE GENOMIC DNA]</scope>
    <source>
        <strain evidence="8 9">NCTC4824</strain>
    </source>
</reference>